<dbReference type="AlphaFoldDB" id="A0A6J7PKS5"/>
<accession>A0A6J7PKS5</accession>
<proteinExistence type="predicted"/>
<evidence type="ECO:0000313" key="1">
    <source>
        <dbReference type="EMBL" id="CAB5005748.1"/>
    </source>
</evidence>
<protein>
    <submittedName>
        <fullName evidence="1">Unannotated protein</fullName>
    </submittedName>
</protein>
<reference evidence="1" key="1">
    <citation type="submission" date="2020-05" db="EMBL/GenBank/DDBJ databases">
        <authorList>
            <person name="Chiriac C."/>
            <person name="Salcher M."/>
            <person name="Ghai R."/>
            <person name="Kavagutti S V."/>
        </authorList>
    </citation>
    <scope>NUCLEOTIDE SEQUENCE</scope>
</reference>
<organism evidence="1">
    <name type="scientific">freshwater metagenome</name>
    <dbReference type="NCBI Taxonomy" id="449393"/>
    <lineage>
        <taxon>unclassified sequences</taxon>
        <taxon>metagenomes</taxon>
        <taxon>ecological metagenomes</taxon>
    </lineage>
</organism>
<sequence length="82" mass="9465">MEPARGSPFRFSVTKRLRTQRARDLVGPPREVHDRHPVAQLQVTILIVRQAFTARRSCREYRQHLSSLRAFAPCGSALILQR</sequence>
<gene>
    <name evidence="1" type="ORF">UFOPK4043_00807</name>
</gene>
<dbReference type="EMBL" id="CAFBPA010000106">
    <property type="protein sequence ID" value="CAB5005748.1"/>
    <property type="molecule type" value="Genomic_DNA"/>
</dbReference>
<name>A0A6J7PKS5_9ZZZZ</name>